<dbReference type="Pfam" id="PF01494">
    <property type="entry name" value="FAD_binding_3"/>
    <property type="match status" value="1"/>
</dbReference>
<name>A0A177TAT1_9BASI</name>
<dbReference type="InterPro" id="IPR002938">
    <property type="entry name" value="FAD-bd"/>
</dbReference>
<dbReference type="Gene3D" id="3.50.50.60">
    <property type="entry name" value="FAD/NAD(P)-binding domain"/>
    <property type="match status" value="1"/>
</dbReference>
<dbReference type="EMBL" id="LWDF02000996">
    <property type="protein sequence ID" value="KAE8240970.1"/>
    <property type="molecule type" value="Genomic_DNA"/>
</dbReference>
<dbReference type="InterPro" id="IPR051704">
    <property type="entry name" value="FAD_aromatic-hydroxylase"/>
</dbReference>
<dbReference type="GO" id="GO:0071949">
    <property type="term" value="F:FAD binding"/>
    <property type="evidence" value="ECO:0007669"/>
    <property type="project" value="InterPro"/>
</dbReference>
<sequence length="376" mass="42310">MGVEQTIRDACTHEEGLYFVNEADGVLGSFPVDQESGQSAACDIEILRYKLVSIFVEASKDTTEYIFNDSIKNMEQGKEEEGVLVEFESGKRERYDVVVLADGMFSRARSLVFPKEGEENEIRYEPLGIKTAYFSIPYVPEEDGVWSRWWLASGARNMWLRPDGKSSTPTTRAFLMTRNKEALRRFADYRKMDVAGQKKIWRDVYSGCGWKTQRVLDGMDAATGSEEDDFYMQDVAQIKTKKWSQGRVVLLGDAGYCPSPLSGMGTSTAIVGAYVLAQELAKQPNWADAQQVQIAFEAYDKICRPYIEDAQDIPKILFKLAYPDSAVAVKVVQVLIRVVSVVVNSPWVKGLMEKVFGGGGEEDKLLRLPEYGEVRR</sequence>
<feature type="domain" description="FAD-binding" evidence="1">
    <location>
        <begin position="57"/>
        <end position="309"/>
    </location>
</feature>
<dbReference type="AlphaFoldDB" id="A0A177TAT1"/>
<gene>
    <name evidence="2" type="ORF">A4X13_0g7617</name>
</gene>
<dbReference type="PANTHER" id="PTHR46865:SF2">
    <property type="entry name" value="MONOOXYGENASE"/>
    <property type="match status" value="1"/>
</dbReference>
<accession>A0A177TAT1</accession>
<proteinExistence type="predicted"/>
<reference evidence="2" key="2">
    <citation type="journal article" date="2019" name="IMA Fungus">
        <title>Genome sequencing and comparison of five Tilletia species to identify candidate genes for the detection of regulated species infecting wheat.</title>
        <authorList>
            <person name="Nguyen H.D.T."/>
            <person name="Sultana T."/>
            <person name="Kesanakurti P."/>
            <person name="Hambleton S."/>
        </authorList>
    </citation>
    <scope>NUCLEOTIDE SEQUENCE</scope>
    <source>
        <strain evidence="2">DAOMC 236416</strain>
    </source>
</reference>
<dbReference type="SUPFAM" id="SSF51905">
    <property type="entry name" value="FAD/NAD(P)-binding domain"/>
    <property type="match status" value="1"/>
</dbReference>
<reference evidence="2" key="1">
    <citation type="submission" date="2016-04" db="EMBL/GenBank/DDBJ databases">
        <authorList>
            <person name="Nguyen H.D."/>
            <person name="Samba Siva P."/>
            <person name="Cullis J."/>
            <person name="Levesque C.A."/>
            <person name="Hambleton S."/>
        </authorList>
    </citation>
    <scope>NUCLEOTIDE SEQUENCE</scope>
    <source>
        <strain evidence="2">DAOMC 236416</strain>
    </source>
</reference>
<protein>
    <recommendedName>
        <fullName evidence="1">FAD-binding domain-containing protein</fullName>
    </recommendedName>
</protein>
<organism evidence="2 3">
    <name type="scientific">Tilletia indica</name>
    <dbReference type="NCBI Taxonomy" id="43049"/>
    <lineage>
        <taxon>Eukaryota</taxon>
        <taxon>Fungi</taxon>
        <taxon>Dikarya</taxon>
        <taxon>Basidiomycota</taxon>
        <taxon>Ustilaginomycotina</taxon>
        <taxon>Exobasidiomycetes</taxon>
        <taxon>Tilletiales</taxon>
        <taxon>Tilletiaceae</taxon>
        <taxon>Tilletia</taxon>
    </lineage>
</organism>
<evidence type="ECO:0000259" key="1">
    <source>
        <dbReference type="Pfam" id="PF01494"/>
    </source>
</evidence>
<evidence type="ECO:0000313" key="2">
    <source>
        <dbReference type="EMBL" id="KAE8240970.1"/>
    </source>
</evidence>
<dbReference type="InterPro" id="IPR036188">
    <property type="entry name" value="FAD/NAD-bd_sf"/>
</dbReference>
<comment type="caution">
    <text evidence="2">The sequence shown here is derived from an EMBL/GenBank/DDBJ whole genome shotgun (WGS) entry which is preliminary data.</text>
</comment>
<dbReference type="PRINTS" id="PR00420">
    <property type="entry name" value="RNGMNOXGNASE"/>
</dbReference>
<keyword evidence="3" id="KW-1185">Reference proteome</keyword>
<dbReference type="Proteomes" id="UP000077521">
    <property type="component" value="Unassembled WGS sequence"/>
</dbReference>
<evidence type="ECO:0000313" key="3">
    <source>
        <dbReference type="Proteomes" id="UP000077521"/>
    </source>
</evidence>
<dbReference type="PANTHER" id="PTHR46865">
    <property type="entry name" value="OXIDOREDUCTASE-RELATED"/>
    <property type="match status" value="1"/>
</dbReference>